<proteinExistence type="predicted"/>
<name>A0A5A7Q8W7_STRAF</name>
<organism evidence="3 4">
    <name type="scientific">Striga asiatica</name>
    <name type="common">Asiatic witchweed</name>
    <name type="synonym">Buchnera asiatica</name>
    <dbReference type="NCBI Taxonomy" id="4170"/>
    <lineage>
        <taxon>Eukaryota</taxon>
        <taxon>Viridiplantae</taxon>
        <taxon>Streptophyta</taxon>
        <taxon>Embryophyta</taxon>
        <taxon>Tracheophyta</taxon>
        <taxon>Spermatophyta</taxon>
        <taxon>Magnoliopsida</taxon>
        <taxon>eudicotyledons</taxon>
        <taxon>Gunneridae</taxon>
        <taxon>Pentapetalae</taxon>
        <taxon>asterids</taxon>
        <taxon>lamiids</taxon>
        <taxon>Lamiales</taxon>
        <taxon>Orobanchaceae</taxon>
        <taxon>Buchnereae</taxon>
        <taxon>Striga</taxon>
    </lineage>
</organism>
<comment type="caution">
    <text evidence="3">The sequence shown here is derived from an EMBL/GenBank/DDBJ whole genome shotgun (WGS) entry which is preliminary data.</text>
</comment>
<gene>
    <name evidence="3" type="ORF">STAS_18110</name>
</gene>
<evidence type="ECO:0000313" key="3">
    <source>
        <dbReference type="EMBL" id="GER41398.1"/>
    </source>
</evidence>
<dbReference type="AlphaFoldDB" id="A0A5A7Q8W7"/>
<protein>
    <recommendedName>
        <fullName evidence="2">KIB1-4 beta-propeller domain-containing protein</fullName>
    </recommendedName>
</protein>
<feature type="coiled-coil region" evidence="1">
    <location>
        <begin position="174"/>
        <end position="215"/>
    </location>
</feature>
<dbReference type="OrthoDB" id="900104at2759"/>
<dbReference type="InterPro" id="IPR050942">
    <property type="entry name" value="F-box_BR-signaling"/>
</dbReference>
<dbReference type="PANTHER" id="PTHR44259">
    <property type="entry name" value="OS07G0183000 PROTEIN-RELATED"/>
    <property type="match status" value="1"/>
</dbReference>
<dbReference type="Pfam" id="PF03478">
    <property type="entry name" value="Beta-prop_KIB1-4"/>
    <property type="match status" value="1"/>
</dbReference>
<dbReference type="InterPro" id="IPR005174">
    <property type="entry name" value="KIB1-4_b-propeller"/>
</dbReference>
<keyword evidence="4" id="KW-1185">Reference proteome</keyword>
<feature type="domain" description="KIB1-4 beta-propeller" evidence="2">
    <location>
        <begin position="41"/>
        <end position="132"/>
    </location>
</feature>
<dbReference type="EMBL" id="BKCP01006073">
    <property type="protein sequence ID" value="GER41398.1"/>
    <property type="molecule type" value="Genomic_DNA"/>
</dbReference>
<evidence type="ECO:0000313" key="4">
    <source>
        <dbReference type="Proteomes" id="UP000325081"/>
    </source>
</evidence>
<evidence type="ECO:0000259" key="2">
    <source>
        <dbReference type="Pfam" id="PF03478"/>
    </source>
</evidence>
<dbReference type="Proteomes" id="UP000325081">
    <property type="component" value="Unassembled WGS sequence"/>
</dbReference>
<keyword evidence="1" id="KW-0175">Coiled coil</keyword>
<sequence length="219" mass="25131">MFGRNPPSSAVMSGVVGESIVSGVSVSIDSEKTRRRPGRRENEYPYKTVAFDVHKIDREEGGGGKLRYVDGSLNGLAMFVGLNHSFAVMPTNGELKPDSIYFTDDKVFNPRNSNYIYEEEKMYVGHDIGIYDYEKKTISPCYYPCEVGRLKRIKREDAMQMNAHDHFQRISEECGRSTLELEKKGNDLNELEKELKEREVRNENEIINLEMLKAEKSCR</sequence>
<dbReference type="PANTHER" id="PTHR44259:SF37">
    <property type="entry name" value="DUF1618 DOMAIN-CONTAINING PROTEIN"/>
    <property type="match status" value="1"/>
</dbReference>
<evidence type="ECO:0000256" key="1">
    <source>
        <dbReference type="SAM" id="Coils"/>
    </source>
</evidence>
<accession>A0A5A7Q8W7</accession>
<reference evidence="4" key="1">
    <citation type="journal article" date="2019" name="Curr. Biol.">
        <title>Genome Sequence of Striga asiatica Provides Insight into the Evolution of Plant Parasitism.</title>
        <authorList>
            <person name="Yoshida S."/>
            <person name="Kim S."/>
            <person name="Wafula E.K."/>
            <person name="Tanskanen J."/>
            <person name="Kim Y.M."/>
            <person name="Honaas L."/>
            <person name="Yang Z."/>
            <person name="Spallek T."/>
            <person name="Conn C.E."/>
            <person name="Ichihashi Y."/>
            <person name="Cheong K."/>
            <person name="Cui S."/>
            <person name="Der J.P."/>
            <person name="Gundlach H."/>
            <person name="Jiao Y."/>
            <person name="Hori C."/>
            <person name="Ishida J.K."/>
            <person name="Kasahara H."/>
            <person name="Kiba T."/>
            <person name="Kim M.S."/>
            <person name="Koo N."/>
            <person name="Laohavisit A."/>
            <person name="Lee Y.H."/>
            <person name="Lumba S."/>
            <person name="McCourt P."/>
            <person name="Mortimer J.C."/>
            <person name="Mutuku J.M."/>
            <person name="Nomura T."/>
            <person name="Sasaki-Sekimoto Y."/>
            <person name="Seto Y."/>
            <person name="Wang Y."/>
            <person name="Wakatake T."/>
            <person name="Sakakibara H."/>
            <person name="Demura T."/>
            <person name="Yamaguchi S."/>
            <person name="Yoneyama K."/>
            <person name="Manabe R.I."/>
            <person name="Nelson D.C."/>
            <person name="Schulman A.H."/>
            <person name="Timko M.P."/>
            <person name="dePamphilis C.W."/>
            <person name="Choi D."/>
            <person name="Shirasu K."/>
        </authorList>
    </citation>
    <scope>NUCLEOTIDE SEQUENCE [LARGE SCALE GENOMIC DNA]</scope>
    <source>
        <strain evidence="4">cv. UVA1</strain>
    </source>
</reference>